<dbReference type="Gene3D" id="1.10.443.10">
    <property type="entry name" value="Intergrase catalytic core"/>
    <property type="match status" value="1"/>
</dbReference>
<evidence type="ECO:0000313" key="8">
    <source>
        <dbReference type="RefSeq" id="XP_019613577.1"/>
    </source>
</evidence>
<dbReference type="KEGG" id="bbel:109461637"/>
<dbReference type="AlphaFoldDB" id="A0A6P4Y9W2"/>
<dbReference type="SUPFAM" id="SSF56349">
    <property type="entry name" value="DNA breaking-rejoining enzymes"/>
    <property type="match status" value="1"/>
</dbReference>
<keyword evidence="6" id="KW-1185">Reference proteome</keyword>
<dbReference type="InterPro" id="IPR013762">
    <property type="entry name" value="Integrase-like_cat_sf"/>
</dbReference>
<dbReference type="GeneID" id="109461637"/>
<proteinExistence type="predicted"/>
<evidence type="ECO:0000313" key="7">
    <source>
        <dbReference type="RefSeq" id="XP_019613576.1"/>
    </source>
</evidence>
<dbReference type="InterPro" id="IPR052925">
    <property type="entry name" value="Phage_Integrase-like_Recomb"/>
</dbReference>
<keyword evidence="1" id="KW-0238">DNA-binding</keyword>
<dbReference type="GO" id="GO:0006310">
    <property type="term" value="P:DNA recombination"/>
    <property type="evidence" value="ECO:0007669"/>
    <property type="project" value="UniProtKB-KW"/>
</dbReference>
<dbReference type="Pfam" id="PF00589">
    <property type="entry name" value="Phage_integrase"/>
    <property type="match status" value="1"/>
</dbReference>
<dbReference type="PANTHER" id="PTHR34605">
    <property type="entry name" value="PHAGE_INTEGRASE DOMAIN-CONTAINING PROTEIN"/>
    <property type="match status" value="1"/>
</dbReference>
<reference evidence="7 8" key="1">
    <citation type="submission" date="2025-04" db="UniProtKB">
        <authorList>
            <consortium name="RefSeq"/>
        </authorList>
    </citation>
    <scope>IDENTIFICATION</scope>
    <source>
        <tissue evidence="7 8">Gonad</tissue>
    </source>
</reference>
<dbReference type="SUPFAM" id="SSF47823">
    <property type="entry name" value="lambda integrase-like, N-terminal domain"/>
    <property type="match status" value="1"/>
</dbReference>
<dbReference type="OrthoDB" id="415455at2759"/>
<feature type="domain" description="Core-binding (CB)" evidence="5">
    <location>
        <begin position="135"/>
        <end position="218"/>
    </location>
</feature>
<dbReference type="Gene3D" id="1.10.150.130">
    <property type="match status" value="1"/>
</dbReference>
<feature type="region of interest" description="Disordered" evidence="3">
    <location>
        <begin position="67"/>
        <end position="101"/>
    </location>
</feature>
<dbReference type="PROSITE" id="PS51898">
    <property type="entry name" value="TYR_RECOMBINASE"/>
    <property type="match status" value="1"/>
</dbReference>
<dbReference type="InterPro" id="IPR010998">
    <property type="entry name" value="Integrase_recombinase_N"/>
</dbReference>
<dbReference type="RefSeq" id="XP_019613577.1">
    <property type="nucleotide sequence ID" value="XM_019758018.1"/>
</dbReference>
<evidence type="ECO:0000313" key="6">
    <source>
        <dbReference type="Proteomes" id="UP000515135"/>
    </source>
</evidence>
<sequence length="437" mass="47404">MPVTRSGSQQGRGRGGRALGRGGPTQRGGRGGRGRGGPTTDQPEDIVNLRTELQRLQAANELLSKELESRPPAPQGAPTLPTTTQFGPTPPALPPAQLDGPANALAGAILDRPLPPHIPSHGAMPNSGTLPSTAVVLNKVANDLLMTSLAPSTLRAYRSAWQQLRQFTFQLVGRDLTMPPISVPLLSQFIASLHQRQIAPASISSKLSAISFIHKLFDLPDPTQSFVIQKLMQAIRKFRVPDDRLPISPFILKSLVDSLQNTTATHYDQALFKAMYLFTYYSMARIGEVAVTSGPQHTLQLSNISLFPSRQTSGPSIIATFQSFKHNSSGRPSSISIQSQPGSRYCPVASLQDYLKLRGNCAGCLFLRSNGRPVSADLFARTLKTSLEHLGLDTHKITPHSFRIGAATWAAMQGVPDSLLRSLGRWSSDAFKHYIRL</sequence>
<dbReference type="RefSeq" id="XP_019613576.1">
    <property type="nucleotide sequence ID" value="XM_019758017.1"/>
</dbReference>
<evidence type="ECO:0000259" key="5">
    <source>
        <dbReference type="PROSITE" id="PS51900"/>
    </source>
</evidence>
<evidence type="ECO:0000256" key="2">
    <source>
        <dbReference type="ARBA" id="ARBA00023172"/>
    </source>
</evidence>
<dbReference type="GO" id="GO:0003677">
    <property type="term" value="F:DNA binding"/>
    <property type="evidence" value="ECO:0007669"/>
    <property type="project" value="UniProtKB-KW"/>
</dbReference>
<organism evidence="6 7">
    <name type="scientific">Branchiostoma belcheri</name>
    <name type="common">Amphioxus</name>
    <dbReference type="NCBI Taxonomy" id="7741"/>
    <lineage>
        <taxon>Eukaryota</taxon>
        <taxon>Metazoa</taxon>
        <taxon>Chordata</taxon>
        <taxon>Cephalochordata</taxon>
        <taxon>Leptocardii</taxon>
        <taxon>Amphioxiformes</taxon>
        <taxon>Branchiostomatidae</taxon>
        <taxon>Branchiostoma</taxon>
    </lineage>
</organism>
<dbReference type="Proteomes" id="UP000515135">
    <property type="component" value="Unplaced"/>
</dbReference>
<evidence type="ECO:0000256" key="1">
    <source>
        <dbReference type="ARBA" id="ARBA00023125"/>
    </source>
</evidence>
<feature type="domain" description="Tyr recombinase" evidence="4">
    <location>
        <begin position="242"/>
        <end position="437"/>
    </location>
</feature>
<evidence type="ECO:0000256" key="3">
    <source>
        <dbReference type="SAM" id="MobiDB-lite"/>
    </source>
</evidence>
<evidence type="ECO:0000259" key="4">
    <source>
        <dbReference type="PROSITE" id="PS51898"/>
    </source>
</evidence>
<feature type="region of interest" description="Disordered" evidence="3">
    <location>
        <begin position="1"/>
        <end position="47"/>
    </location>
</feature>
<feature type="compositionally biased region" description="Gly residues" evidence="3">
    <location>
        <begin position="10"/>
        <end position="37"/>
    </location>
</feature>
<gene>
    <name evidence="7 8" type="primary">LOC109461637</name>
</gene>
<dbReference type="PROSITE" id="PS51900">
    <property type="entry name" value="CB"/>
    <property type="match status" value="1"/>
</dbReference>
<dbReference type="InterPro" id="IPR011010">
    <property type="entry name" value="DNA_brk_join_enz"/>
</dbReference>
<dbReference type="InterPro" id="IPR044068">
    <property type="entry name" value="CB"/>
</dbReference>
<name>A0A6P4Y9W2_BRABE</name>
<dbReference type="InterPro" id="IPR002104">
    <property type="entry name" value="Integrase_catalytic"/>
</dbReference>
<dbReference type="PANTHER" id="PTHR34605:SF3">
    <property type="entry name" value="P CELL-TYPE AGGLUTINATION PROTEIN MAP4-LIKE-RELATED"/>
    <property type="match status" value="1"/>
</dbReference>
<keyword evidence="2" id="KW-0233">DNA recombination</keyword>
<dbReference type="GO" id="GO:0015074">
    <property type="term" value="P:DNA integration"/>
    <property type="evidence" value="ECO:0007669"/>
    <property type="project" value="InterPro"/>
</dbReference>
<accession>A0A6P4Y9W2</accession>
<protein>
    <submittedName>
        <fullName evidence="7 8">Uncharacterized protein LOC109461637</fullName>
    </submittedName>
</protein>